<dbReference type="InterPro" id="IPR003959">
    <property type="entry name" value="ATPase_AAA_core"/>
</dbReference>
<feature type="domain" description="AAA+ ATPase" evidence="4">
    <location>
        <begin position="448"/>
        <end position="588"/>
    </location>
</feature>
<dbReference type="GO" id="GO:0034605">
    <property type="term" value="P:cellular response to heat"/>
    <property type="evidence" value="ECO:0007669"/>
    <property type="project" value="TreeGrafter"/>
</dbReference>
<dbReference type="SUPFAM" id="SSF52540">
    <property type="entry name" value="P-loop containing nucleoside triphosphate hydrolases"/>
    <property type="match status" value="1"/>
</dbReference>
<name>A0A167QF54_9HYPO</name>
<dbReference type="PRINTS" id="PR00300">
    <property type="entry name" value="CLPPROTEASEA"/>
</dbReference>
<dbReference type="Pfam" id="PF07724">
    <property type="entry name" value="AAA_2"/>
    <property type="match status" value="1"/>
</dbReference>
<feature type="compositionally biased region" description="Basic and acidic residues" evidence="3">
    <location>
        <begin position="748"/>
        <end position="769"/>
    </location>
</feature>
<evidence type="ECO:0000256" key="2">
    <source>
        <dbReference type="ARBA" id="ARBA00022840"/>
    </source>
</evidence>
<protein>
    <submittedName>
        <fullName evidence="5">ATPase, aaa-2</fullName>
    </submittedName>
</protein>
<evidence type="ECO:0000256" key="3">
    <source>
        <dbReference type="SAM" id="MobiDB-lite"/>
    </source>
</evidence>
<dbReference type="EMBL" id="AZHD01000014">
    <property type="protein sequence ID" value="OAA57584.1"/>
    <property type="molecule type" value="Genomic_DNA"/>
</dbReference>
<evidence type="ECO:0000313" key="6">
    <source>
        <dbReference type="Proteomes" id="UP000076874"/>
    </source>
</evidence>
<dbReference type="InterPro" id="IPR019489">
    <property type="entry name" value="Clp_ATPase_C"/>
</dbReference>
<proteinExistence type="predicted"/>
<dbReference type="Pfam" id="PF10431">
    <property type="entry name" value="ClpB_D2-small"/>
    <property type="match status" value="1"/>
</dbReference>
<dbReference type="AlphaFoldDB" id="A0A167QF54"/>
<organism evidence="5 6">
    <name type="scientific">Niveomyces insectorum RCEF 264</name>
    <dbReference type="NCBI Taxonomy" id="1081102"/>
    <lineage>
        <taxon>Eukaryota</taxon>
        <taxon>Fungi</taxon>
        <taxon>Dikarya</taxon>
        <taxon>Ascomycota</taxon>
        <taxon>Pezizomycotina</taxon>
        <taxon>Sordariomycetes</taxon>
        <taxon>Hypocreomycetidae</taxon>
        <taxon>Hypocreales</taxon>
        <taxon>Cordycipitaceae</taxon>
        <taxon>Niveomyces</taxon>
    </lineage>
</organism>
<dbReference type="Gene3D" id="3.40.50.300">
    <property type="entry name" value="P-loop containing nucleotide triphosphate hydrolases"/>
    <property type="match status" value="1"/>
</dbReference>
<dbReference type="STRING" id="1081102.A0A167QF54"/>
<dbReference type="GO" id="GO:0005524">
    <property type="term" value="F:ATP binding"/>
    <property type="evidence" value="ECO:0007669"/>
    <property type="project" value="UniProtKB-KW"/>
</dbReference>
<keyword evidence="2" id="KW-0067">ATP-binding</keyword>
<comment type="caution">
    <text evidence="5">The sequence shown here is derived from an EMBL/GenBank/DDBJ whole genome shotgun (WGS) entry which is preliminary data.</text>
</comment>
<reference evidence="5 6" key="1">
    <citation type="journal article" date="2016" name="Genome Biol. Evol.">
        <title>Divergent and convergent evolution of fungal pathogenicity.</title>
        <authorList>
            <person name="Shang Y."/>
            <person name="Xiao G."/>
            <person name="Zheng P."/>
            <person name="Cen K."/>
            <person name="Zhan S."/>
            <person name="Wang C."/>
        </authorList>
    </citation>
    <scope>NUCLEOTIDE SEQUENCE [LARGE SCALE GENOMIC DNA]</scope>
    <source>
        <strain evidence="5 6">RCEF 264</strain>
    </source>
</reference>
<feature type="region of interest" description="Disordered" evidence="3">
    <location>
        <begin position="747"/>
        <end position="769"/>
    </location>
</feature>
<dbReference type="GO" id="GO:0016887">
    <property type="term" value="F:ATP hydrolysis activity"/>
    <property type="evidence" value="ECO:0007669"/>
    <property type="project" value="InterPro"/>
</dbReference>
<evidence type="ECO:0000259" key="4">
    <source>
        <dbReference type="SMART" id="SM00382"/>
    </source>
</evidence>
<evidence type="ECO:0000313" key="5">
    <source>
        <dbReference type="EMBL" id="OAA57584.1"/>
    </source>
</evidence>
<dbReference type="PANTHER" id="PTHR11638">
    <property type="entry name" value="ATP-DEPENDENT CLP PROTEASE"/>
    <property type="match status" value="1"/>
</dbReference>
<dbReference type="InterPro" id="IPR003593">
    <property type="entry name" value="AAA+_ATPase"/>
</dbReference>
<dbReference type="GO" id="GO:0005737">
    <property type="term" value="C:cytoplasm"/>
    <property type="evidence" value="ECO:0007669"/>
    <property type="project" value="TreeGrafter"/>
</dbReference>
<feature type="region of interest" description="Disordered" evidence="3">
    <location>
        <begin position="97"/>
        <end position="124"/>
    </location>
</feature>
<dbReference type="PANTHER" id="PTHR11638:SF18">
    <property type="entry name" value="HEAT SHOCK PROTEIN 104"/>
    <property type="match status" value="1"/>
</dbReference>
<dbReference type="SMART" id="SM00382">
    <property type="entry name" value="AAA"/>
    <property type="match status" value="1"/>
</dbReference>
<gene>
    <name evidence="5" type="ORF">SPI_07243</name>
</gene>
<evidence type="ECO:0000256" key="1">
    <source>
        <dbReference type="ARBA" id="ARBA00022741"/>
    </source>
</evidence>
<dbReference type="InterPro" id="IPR050130">
    <property type="entry name" value="ClpA_ClpB"/>
</dbReference>
<dbReference type="Proteomes" id="UP000076874">
    <property type="component" value="Unassembled WGS sequence"/>
</dbReference>
<dbReference type="InterPro" id="IPR001270">
    <property type="entry name" value="ClpA/B"/>
</dbReference>
<dbReference type="Gene3D" id="1.10.8.60">
    <property type="match status" value="1"/>
</dbReference>
<feature type="region of interest" description="Disordered" evidence="3">
    <location>
        <begin position="1"/>
        <end position="71"/>
    </location>
</feature>
<dbReference type="InterPro" id="IPR027417">
    <property type="entry name" value="P-loop_NTPase"/>
</dbReference>
<accession>A0A167QF54</accession>
<keyword evidence="1" id="KW-0547">Nucleotide-binding</keyword>
<dbReference type="OrthoDB" id="47330at2759"/>
<keyword evidence="6" id="KW-1185">Reference proteome</keyword>
<sequence length="769" mass="82649">MLALQGHSPSPTSPPPTPTGKGKKKVTPTNSLKKGSSSREKPVTPVSAHPSNPFVAASREPPVPFPATPSPFFTGTTSGSLSASPGVAAVLMPPLKPKMPSPAAPSFQGRNQGASKDHGTPTSGLLPEYFPAGPQFKHHIGPEGDATSAMEAHTIPGLKELFSCPQNTTSSPGTSVEEKPQEWDFRLPQLPKEEAADVLASTYTRTAAAELGAKVDATEADFNLRELCAAVQQGANLSTIKHFLQGFPDAVIRQRINGTVDGVPSVFYAVGTNDPSLLRLWASYGANIAAVHPATGTPLLAYAIVLSDLLDGRDTSPMVATLLSLGAPPTSIPPAFYAPYNRDLPDDGPPSQDVDVDAGGDGAAWRWCSAPAVRQTLARTTHLTQRYYLHRATKLKQPGKRQRQVAALRNAEAALGIPYFLVGQTVAAHQLLRKLMTYLVAVSGTRSKPLVLVFAGPSGHGKTELARKLGHLLGLELQVVDSTIVSHERELFGPRAPYTGSERGSPLNNFIARNAGRQSIVFLDEFEKTTREIHEALLLPFDNGEYQDRRTLATVDCSRTIWILATNALDGTILGFCEDHPTILRQNDGNEGDVDEATGQHLIKTLSGRLRGAFLDRFGPPVTGRVSEFIPFLPFSTGEQAVVVHKFLMELAERVAAPVLLGPGADQQQLLGDVRLHVQRDASVCTQLAKAEYSEELGARSLRKAVEEVQDRLVESYLDEDGEIQESAGADKTDFVVDVRGDSVVFKRSNESRESKEGKYSRDGKGPCS</sequence>